<sequence>MIKAVPEVENGGHSDSNGNGTTPSATTKHKRDQPPEAKQTNGPPANNHGHIRAVHPRACKRRITRLTAKIAVGAFVVEAGGFAAGACWEPARVGDPHRVDVAARMERPLFRSFADGVEELMRVHLYPVAERMSAGRYWKLSLMARDPAVEYVPGAGSYIKPLTVIIPVRAVMVPFMEKFTSDQNEGGAMPVWLEAGSERARDVYAHFGFREVGEVVTGGVKTWGMIYTGTIDLEKKDMKTG</sequence>
<dbReference type="Gene3D" id="3.40.630.30">
    <property type="match status" value="1"/>
</dbReference>
<evidence type="ECO:0000313" key="2">
    <source>
        <dbReference type="EMBL" id="KAK6955921.1"/>
    </source>
</evidence>
<protein>
    <submittedName>
        <fullName evidence="2">Uncharacterized protein</fullName>
    </submittedName>
</protein>
<accession>A0AAX6MUS3</accession>
<reference evidence="2 3" key="1">
    <citation type="journal article" date="2024" name="Front Chem Biol">
        <title>Unveiling the potential of Daldinia eschscholtzii MFLUCC 19-0629 through bioactivity and bioinformatics studies for enhanced sustainable agriculture production.</title>
        <authorList>
            <person name="Brooks S."/>
            <person name="Weaver J.A."/>
            <person name="Klomchit A."/>
            <person name="Alharthi S.A."/>
            <person name="Onlamun T."/>
            <person name="Nurani R."/>
            <person name="Vong T.K."/>
            <person name="Alberti F."/>
            <person name="Greco C."/>
        </authorList>
    </citation>
    <scope>NUCLEOTIDE SEQUENCE [LARGE SCALE GENOMIC DNA]</scope>
    <source>
        <strain evidence="2">MFLUCC 19-0629</strain>
    </source>
</reference>
<comment type="caution">
    <text evidence="2">The sequence shown here is derived from an EMBL/GenBank/DDBJ whole genome shotgun (WGS) entry which is preliminary data.</text>
</comment>
<name>A0AAX6MUS3_9PEZI</name>
<dbReference type="Proteomes" id="UP001369815">
    <property type="component" value="Unassembled WGS sequence"/>
</dbReference>
<feature type="compositionally biased region" description="Polar residues" evidence="1">
    <location>
        <begin position="13"/>
        <end position="26"/>
    </location>
</feature>
<evidence type="ECO:0000313" key="3">
    <source>
        <dbReference type="Proteomes" id="UP001369815"/>
    </source>
</evidence>
<feature type="region of interest" description="Disordered" evidence="1">
    <location>
        <begin position="1"/>
        <end position="54"/>
    </location>
</feature>
<evidence type="ECO:0000256" key="1">
    <source>
        <dbReference type="SAM" id="MobiDB-lite"/>
    </source>
</evidence>
<proteinExistence type="predicted"/>
<dbReference type="EMBL" id="JBANMG010000003">
    <property type="protein sequence ID" value="KAK6955921.1"/>
    <property type="molecule type" value="Genomic_DNA"/>
</dbReference>
<organism evidence="2 3">
    <name type="scientific">Daldinia eschscholtzii</name>
    <dbReference type="NCBI Taxonomy" id="292717"/>
    <lineage>
        <taxon>Eukaryota</taxon>
        <taxon>Fungi</taxon>
        <taxon>Dikarya</taxon>
        <taxon>Ascomycota</taxon>
        <taxon>Pezizomycotina</taxon>
        <taxon>Sordariomycetes</taxon>
        <taxon>Xylariomycetidae</taxon>
        <taxon>Xylariales</taxon>
        <taxon>Hypoxylaceae</taxon>
        <taxon>Daldinia</taxon>
    </lineage>
</organism>
<gene>
    <name evidence="2" type="ORF">Daesc_003568</name>
</gene>
<keyword evidence="3" id="KW-1185">Reference proteome</keyword>
<dbReference type="AlphaFoldDB" id="A0AAX6MUS3"/>